<evidence type="ECO:0000313" key="3">
    <source>
        <dbReference type="EMBL" id="XFO67794.1"/>
    </source>
</evidence>
<evidence type="ECO:0000313" key="4">
    <source>
        <dbReference type="Proteomes" id="UP000216752"/>
    </source>
</evidence>
<dbReference type="SUPFAM" id="SSF51430">
    <property type="entry name" value="NAD(P)-linked oxidoreductase"/>
    <property type="match status" value="1"/>
</dbReference>
<dbReference type="InterPro" id="IPR050791">
    <property type="entry name" value="Aldo-Keto_reductase"/>
</dbReference>
<sequence length="323" mass="36187">MKYRVLGKNLKVSSVGLGCMGMSHAYGAPANKTEMIELIAQAVDIGYTFFDTAECYGPYENEELVGEALKSFRNKVVLATKFGVRLENGSTGAPIPDARPEVIRKSVEGSLRRLQTDHIDLYYQHRLDSKVPVEEVAGVMQDLMDEGKITHWGISEAMEDTIRRAHKVCSLTAIENRYSMMARSYEELFPVLEELGIGFVPFSPMANGFLTGKYDKSSKFEKGIDYRSEMPQFTAEGMDKNRELLELLQATAEAKNATQAQISLAWMICKKPWIVPIPGTRKLNRLLENAGASDLELTQDEVRKLDEALNNMEMSEVFGGHKK</sequence>
<organism evidence="3 4">
    <name type="scientific">Sporomusa silvacetica DSM 10669</name>
    <dbReference type="NCBI Taxonomy" id="1123289"/>
    <lineage>
        <taxon>Bacteria</taxon>
        <taxon>Bacillati</taxon>
        <taxon>Bacillota</taxon>
        <taxon>Negativicutes</taxon>
        <taxon>Selenomonadales</taxon>
        <taxon>Sporomusaceae</taxon>
        <taxon>Sporomusa</taxon>
    </lineage>
</organism>
<protein>
    <submittedName>
        <fullName evidence="3">Aldo-keto reductase IolS</fullName>
        <ecNumber evidence="3">1.1.1.-</ecNumber>
    </submittedName>
</protein>
<evidence type="ECO:0000256" key="1">
    <source>
        <dbReference type="ARBA" id="ARBA00023002"/>
    </source>
</evidence>
<dbReference type="RefSeq" id="WP_094606173.1">
    <property type="nucleotide sequence ID" value="NZ_CP155573.1"/>
</dbReference>
<proteinExistence type="predicted"/>
<dbReference type="InterPro" id="IPR036812">
    <property type="entry name" value="NAD(P)_OxRdtase_dom_sf"/>
</dbReference>
<dbReference type="Pfam" id="PF00248">
    <property type="entry name" value="Aldo_ket_red"/>
    <property type="match status" value="1"/>
</dbReference>
<dbReference type="Gene3D" id="3.20.20.100">
    <property type="entry name" value="NADP-dependent oxidoreductase domain"/>
    <property type="match status" value="1"/>
</dbReference>
<dbReference type="PANTHER" id="PTHR43625:SF77">
    <property type="entry name" value="ALDO-KETO REDUCTASE"/>
    <property type="match status" value="1"/>
</dbReference>
<dbReference type="CDD" id="cd19078">
    <property type="entry name" value="AKR_AKR13C1_2"/>
    <property type="match status" value="1"/>
</dbReference>
<gene>
    <name evidence="3" type="primary">iolS_4</name>
    <name evidence="3" type="ORF">SPSIL_040130</name>
</gene>
<dbReference type="EMBL" id="CP155573">
    <property type="protein sequence ID" value="XFO67794.1"/>
    <property type="molecule type" value="Genomic_DNA"/>
</dbReference>
<dbReference type="InterPro" id="IPR023210">
    <property type="entry name" value="NADP_OxRdtase_dom"/>
</dbReference>
<reference evidence="3" key="1">
    <citation type="submission" date="2024-05" db="EMBL/GenBank/DDBJ databases">
        <title>Isolation and characterization of Sporomusa carbonis sp. nov., a carboxydotrophic hydrogenogen in the genus of Sporomusa isolated from a charcoal burning pile.</title>
        <authorList>
            <person name="Boeer T."/>
            <person name="Rosenbaum F."/>
            <person name="Eysell L."/>
            <person name="Mueller V."/>
            <person name="Daniel R."/>
            <person name="Poehlein A."/>
        </authorList>
    </citation>
    <scope>NUCLEOTIDE SEQUENCE [LARGE SCALE GENOMIC DNA]</scope>
    <source>
        <strain evidence="3">DSM 10669</strain>
    </source>
</reference>
<keyword evidence="4" id="KW-1185">Reference proteome</keyword>
<dbReference type="GO" id="GO:0016491">
    <property type="term" value="F:oxidoreductase activity"/>
    <property type="evidence" value="ECO:0007669"/>
    <property type="project" value="UniProtKB-KW"/>
</dbReference>
<name>A0ABZ3IQ03_9FIRM</name>
<keyword evidence="1 3" id="KW-0560">Oxidoreductase</keyword>
<accession>A0ABZ3IQ03</accession>
<evidence type="ECO:0000259" key="2">
    <source>
        <dbReference type="Pfam" id="PF00248"/>
    </source>
</evidence>
<dbReference type="EC" id="1.1.1.-" evidence="3"/>
<dbReference type="PANTHER" id="PTHR43625">
    <property type="entry name" value="AFLATOXIN B1 ALDEHYDE REDUCTASE"/>
    <property type="match status" value="1"/>
</dbReference>
<dbReference type="Proteomes" id="UP000216752">
    <property type="component" value="Chromosome"/>
</dbReference>
<feature type="domain" description="NADP-dependent oxidoreductase" evidence="2">
    <location>
        <begin position="15"/>
        <end position="309"/>
    </location>
</feature>